<evidence type="ECO:0000256" key="2">
    <source>
        <dbReference type="ARBA" id="ARBA00022679"/>
    </source>
</evidence>
<dbReference type="Pfam" id="PF02207">
    <property type="entry name" value="zf-UBR"/>
    <property type="match status" value="1"/>
</dbReference>
<comment type="function">
    <text evidence="9">Ubiquitin ligase protein which is a component of the N-end rule pathway. Recognizes and binds to proteins bearing specific N-terminal residues that are destabilizing according to the N-end rule, leading to their ubiquitination and subsequent degradation.</text>
</comment>
<dbReference type="OrthoDB" id="26387at2759"/>
<dbReference type="GO" id="GO:0000151">
    <property type="term" value="C:ubiquitin ligase complex"/>
    <property type="evidence" value="ECO:0007669"/>
    <property type="project" value="TreeGrafter"/>
</dbReference>
<dbReference type="PANTHER" id="PTHR21497">
    <property type="entry name" value="UBIQUITIN LIGASE E3 ALPHA-RELATED"/>
    <property type="match status" value="1"/>
</dbReference>
<dbReference type="InterPro" id="IPR044046">
    <property type="entry name" value="E3_ligase_UBR-like_C"/>
</dbReference>
<dbReference type="EMBL" id="HF935441">
    <property type="protein sequence ID" value="CCX30481.1"/>
    <property type="molecule type" value="Genomic_DNA"/>
</dbReference>
<protein>
    <recommendedName>
        <fullName evidence="9">E3 ubiquitin-protein ligase</fullName>
        <ecNumber evidence="9">2.3.2.27</ecNumber>
    </recommendedName>
</protein>
<dbReference type="eggNOG" id="KOG1140">
    <property type="taxonomic scope" value="Eukaryota"/>
</dbReference>
<dbReference type="CDD" id="cd16482">
    <property type="entry name" value="RING-H2_UBR1-like"/>
    <property type="match status" value="1"/>
</dbReference>
<dbReference type="Gene3D" id="1.10.10.2670">
    <property type="entry name" value="E3 ubiquitin-protein ligase"/>
    <property type="match status" value="1"/>
</dbReference>
<evidence type="ECO:0000256" key="4">
    <source>
        <dbReference type="ARBA" id="ARBA00022771"/>
    </source>
</evidence>
<proteinExistence type="inferred from homology"/>
<dbReference type="STRING" id="1076935.U4LSZ3"/>
<dbReference type="UniPathway" id="UPA00143"/>
<keyword evidence="13" id="KW-1185">Reference proteome</keyword>
<evidence type="ECO:0000256" key="9">
    <source>
        <dbReference type="RuleBase" id="RU366018"/>
    </source>
</evidence>
<evidence type="ECO:0000256" key="5">
    <source>
        <dbReference type="ARBA" id="ARBA00022786"/>
    </source>
</evidence>
<dbReference type="InterPro" id="IPR039164">
    <property type="entry name" value="UBR1-like"/>
</dbReference>
<dbReference type="GO" id="GO:0008270">
    <property type="term" value="F:zinc ion binding"/>
    <property type="evidence" value="ECO:0007669"/>
    <property type="project" value="UniProtKB-UniRule"/>
</dbReference>
<feature type="domain" description="UBR-type" evidence="11">
    <location>
        <begin position="106"/>
        <end position="178"/>
    </location>
</feature>
<accession>U4LSZ3</accession>
<reference evidence="12 13" key="1">
    <citation type="journal article" date="2013" name="PLoS Genet.">
        <title>The genome and development-dependent transcriptomes of Pyronema confluens: a window into fungal evolution.</title>
        <authorList>
            <person name="Traeger S."/>
            <person name="Altegoer F."/>
            <person name="Freitag M."/>
            <person name="Gabaldon T."/>
            <person name="Kempken F."/>
            <person name="Kumar A."/>
            <person name="Marcet-Houben M."/>
            <person name="Poggeler S."/>
            <person name="Stajich J.E."/>
            <person name="Nowrousian M."/>
        </authorList>
    </citation>
    <scope>NUCLEOTIDE SEQUENCE [LARGE SCALE GENOMIC DNA]</scope>
    <source>
        <strain evidence="13">CBS 100304</strain>
        <tissue evidence="12">Vegetative mycelium</tissue>
    </source>
</reference>
<dbReference type="GO" id="GO:0061630">
    <property type="term" value="F:ubiquitin protein ligase activity"/>
    <property type="evidence" value="ECO:0007669"/>
    <property type="project" value="UniProtKB-UniRule"/>
</dbReference>
<feature type="compositionally biased region" description="Basic and acidic residues" evidence="10">
    <location>
        <begin position="495"/>
        <end position="504"/>
    </location>
</feature>
<keyword evidence="6 9" id="KW-0862">Zinc</keyword>
<dbReference type="OMA" id="EQLPKRM"/>
<comment type="pathway">
    <text evidence="9">Protein modification; protein ubiquitination.</text>
</comment>
<evidence type="ECO:0000256" key="7">
    <source>
        <dbReference type="ARBA" id="ARBA00046341"/>
    </source>
</evidence>
<evidence type="ECO:0000313" key="13">
    <source>
        <dbReference type="Proteomes" id="UP000018144"/>
    </source>
</evidence>
<sequence>MDLDACFDATRLAARLHLTMFLSESEQSLLRRLRNAPKDHRYRYTDEARTALLQELFNSLACHRREYMPFFFPNGVPTENTPEAWNLSSAQGASEGAEYSAGARGKPCGHIFKTGEATYRCKTCSLDDTCVLCSKCYDSSDHEGHTVHVSVSPGNSGCCDCGDAEAWRIPVKCAIHTPTLGDTEMHLDDESDPPQLPADLVQSIRSTISRALDYLCDIISCSPEQLRLEKSEAAIRKDEELSRLTSRYYGEETEDPDMEYALILWNDEKHTVIEVQNQVTRACRESREFGKIKAHETNSMGRSVVCYSQNIKSLLGISRIIEHIKVTVTIRSARDTFREQMCGTIIEWLEDISGCSVGGDHNIIRTTVCEELLGMWRRGSKASNTEIGKNGIDDHSWTEERDYGQYSITALLNPAQVARLVDSDEDDPMDGMDGVDGVDGMDVDQLEMAIDEFNDDDDDDDLHENEHDHEHLHEYEHEGIDDDEDDVEMVGSGTRDSENGDPPRDAPIVPTPTRHERYFHVDELSPPRLLSFDGAQEQTQEAGDDENGAPRIPTTPHRPRNVGSKGSAPSYWTEKPWGSKPFRLPPHEDLKQRVRLDWLIMFDLRLWKRARIKLRDLYITTVVVIPQFKRILGLRFAGLYPVVAELYLVADREPDHSIINMSLQMLTTPSITAEIVKRGNFLTTLMSIIYTFLTTRQVGHPDKINPSATLAFDGGPLTNPLTNRRMYHFFHDMRYILGADYVKERLRVETRYALQFLDLVCLHQGICPNTRAVTEHVEYEAEAWISASLVTREINKLSKQFSEAFYGDDQNVHEGLRRAIKLAARYTTVNSMGWQRERFTQSEMKAATEFQDIGGFQFDTDRWNKQNFYKIVRFSVDKDPISFHHALHYTLSWLIEAGKSMPNEQLRELILLKTADFLPHVPAGDAKYYEPEDLAVAMFDFPLRVCVWLAQMKTGMWVRNGFSLRHQMQTYRSISQRDLTHHRDIFLLQTALVTVNPSRMLASMVHRFNLKPWMEGNYTAPGGYDDAQVLDLVEDFLHLLIVILSDRLPLIPVESEPDLQNLKIRRDLVHILCFKPLPFSDLCRHVPERLQDNDKFNDILAEIATYREPDGLADVGTFTLKDQYMDEVDPYIVQFTKNQREDIENNCRARIAKKTGTPEADVVLEPRLRPIESGVFQDLAAFTKTPLFAQIIYYSLAYALQFKTFNPSISETRVDTFLQLCLHLIQLAVLEDNSVEDDASTDSFVLYALEKQASGSFDLAIADGHRTIATVLYRLASTEDFKSCWVKINHILRSFKQKRPVAFSAIAALATEMGEKFEVDEKSSQELEAQRKKQLAKERQAKIMEQFKQQQQTFMDTAGLDFEEDDYSDTEDDSSMPYEEKQHWKFPAGTCILCQEEMNESRLYGSLAYVTESNILRQTDPMDADYVLEVVKTPDCLDRSAQDIRPFGVAQMNRKFQKKLVADGSEILVERQGLGRGFPANKVKRGPVVTGCSHLMHFSCFEHYYDSTRRRHPYQIARNHPENLDRKEFVCPLCKALGNAFLPIIWKPKEETLIGGVLQPETSFSEWLAGLGPLLGRIEKTVDTESGSTQKYQTMFQKYGLNGMVASIADKLQEQPQLQPATNVAENRPELRAHVDSPLIAPHPSSAPVVSTGVVPTFRPTNSLEELLRTYHRLRDTFKDNKIHTHYASLSTPWPGLNYCDSIVRSLGFSISAVEIAQRGIASETGYTLLDQMSPQVISHLRILSETVSSYLAIGVLKGRNDGTLRQFRDMENAQLRRMFIGHPRMFTDTERADISLKFDPFLASDPFLFLADSSVCAVPSFSWDIHHLIRLCYIAELVKVILAFGRDCELPEILSHWERSESLAEIEGHIGYTESQISAMQKFIRHINAWSPSTLKGIDHFSSFALAVFRHLIGTYTTPFLRKAVILLYTRFGCVFPFSGFAEPDEPEASRLCKILGLPTVDEIFTTILAENEEAILLQQMIRGWLKHLTPTSNQISVSHPAIFELVGLPKNFDTLVEESMKRKCPSTGSEVTDPVVCLFCGEIMCSQALCCTFEPSEPAEDETSHLGGCNKHMRKCGKNVGLFINIRKCALLHLHNGNGSWAEAPYLDVHGETDLGFRRTRQLFLNQRRYDALVRNVWLNHGIPSVISRKLEAELNTGGWDSL</sequence>
<dbReference type="GO" id="GO:0005737">
    <property type="term" value="C:cytoplasm"/>
    <property type="evidence" value="ECO:0007669"/>
    <property type="project" value="TreeGrafter"/>
</dbReference>
<evidence type="ECO:0000256" key="1">
    <source>
        <dbReference type="ARBA" id="ARBA00000900"/>
    </source>
</evidence>
<comment type="catalytic activity">
    <reaction evidence="1 9">
        <text>S-ubiquitinyl-[E2 ubiquitin-conjugating enzyme]-L-cysteine + [acceptor protein]-L-lysine = [E2 ubiquitin-conjugating enzyme]-L-cysteine + N(6)-ubiquitinyl-[acceptor protein]-L-lysine.</text>
        <dbReference type="EC" id="2.3.2.27"/>
    </reaction>
</comment>
<dbReference type="CDD" id="cd19673">
    <property type="entry name" value="UBR-box_UBR3"/>
    <property type="match status" value="1"/>
</dbReference>
<dbReference type="Pfam" id="PF22960">
    <property type="entry name" value="WHD_UBR1"/>
    <property type="match status" value="1"/>
</dbReference>
<keyword evidence="5 9" id="KW-0833">Ubl conjugation pathway</keyword>
<gene>
    <name evidence="12" type="ORF">PCON_08680</name>
</gene>
<evidence type="ECO:0000256" key="8">
    <source>
        <dbReference type="PROSITE-ProRule" id="PRU00508"/>
    </source>
</evidence>
<dbReference type="SMART" id="SM00396">
    <property type="entry name" value="ZnF_UBR1"/>
    <property type="match status" value="1"/>
</dbReference>
<keyword evidence="2 9" id="KW-0808">Transferase</keyword>
<name>U4LSZ3_PYROM</name>
<dbReference type="FunFam" id="2.10.110.30:FF:000001">
    <property type="entry name" value="E3 ubiquitin-protein ligase UBR2 isoform 1"/>
    <property type="match status" value="1"/>
</dbReference>
<organism evidence="12 13">
    <name type="scientific">Pyronema omphalodes (strain CBS 100304)</name>
    <name type="common">Pyronema confluens</name>
    <dbReference type="NCBI Taxonomy" id="1076935"/>
    <lineage>
        <taxon>Eukaryota</taxon>
        <taxon>Fungi</taxon>
        <taxon>Dikarya</taxon>
        <taxon>Ascomycota</taxon>
        <taxon>Pezizomycotina</taxon>
        <taxon>Pezizomycetes</taxon>
        <taxon>Pezizales</taxon>
        <taxon>Pyronemataceae</taxon>
        <taxon>Pyronema</taxon>
    </lineage>
</organism>
<dbReference type="Pfam" id="PF18995">
    <property type="entry name" value="PRT6_C"/>
    <property type="match status" value="1"/>
</dbReference>
<dbReference type="InterPro" id="IPR042065">
    <property type="entry name" value="E3_ELL-like"/>
</dbReference>
<dbReference type="GO" id="GO:0016567">
    <property type="term" value="P:protein ubiquitination"/>
    <property type="evidence" value="ECO:0007669"/>
    <property type="project" value="UniProtKB-UniRule"/>
</dbReference>
<dbReference type="EC" id="2.3.2.27" evidence="9"/>
<evidence type="ECO:0000256" key="10">
    <source>
        <dbReference type="SAM" id="MobiDB-lite"/>
    </source>
</evidence>
<dbReference type="PROSITE" id="PS51157">
    <property type="entry name" value="ZF_UBR"/>
    <property type="match status" value="1"/>
</dbReference>
<feature type="region of interest" description="Disordered" evidence="10">
    <location>
        <begin position="535"/>
        <end position="572"/>
    </location>
</feature>
<dbReference type="SUPFAM" id="SSF46785">
    <property type="entry name" value="Winged helix' DNA-binding domain"/>
    <property type="match status" value="1"/>
</dbReference>
<evidence type="ECO:0000313" key="12">
    <source>
        <dbReference type="EMBL" id="CCX30481.1"/>
    </source>
</evidence>
<evidence type="ECO:0000256" key="3">
    <source>
        <dbReference type="ARBA" id="ARBA00022723"/>
    </source>
</evidence>
<comment type="similarity">
    <text evidence="7 9">Belongs to the E3 ubiquitin-protein ligase UBR1-like family.</text>
</comment>
<feature type="region of interest" description="Disordered" evidence="10">
    <location>
        <begin position="473"/>
        <end position="513"/>
    </location>
</feature>
<dbReference type="PANTHER" id="PTHR21497:SF24">
    <property type="entry name" value="E3 UBIQUITIN-PROTEIN LIGASE UBR1"/>
    <property type="match status" value="1"/>
</dbReference>
<dbReference type="InterPro" id="IPR003126">
    <property type="entry name" value="Znf_UBR"/>
</dbReference>
<keyword evidence="4 9" id="KW-0863">Zinc-finger</keyword>
<evidence type="ECO:0000256" key="6">
    <source>
        <dbReference type="ARBA" id="ARBA00022833"/>
    </source>
</evidence>
<dbReference type="InterPro" id="IPR055194">
    <property type="entry name" value="UBR1-like_WH"/>
</dbReference>
<feature type="compositionally biased region" description="Acidic residues" evidence="10">
    <location>
        <begin position="479"/>
        <end position="488"/>
    </location>
</feature>
<dbReference type="Gene3D" id="2.10.110.30">
    <property type="match status" value="1"/>
</dbReference>
<dbReference type="InterPro" id="IPR036390">
    <property type="entry name" value="WH_DNA-bd_sf"/>
</dbReference>
<dbReference type="GO" id="GO:0071596">
    <property type="term" value="P:ubiquitin-dependent protein catabolic process via the N-end rule pathway"/>
    <property type="evidence" value="ECO:0007669"/>
    <property type="project" value="UniProtKB-UniRule"/>
</dbReference>
<keyword evidence="3 9" id="KW-0479">Metal-binding</keyword>
<dbReference type="Proteomes" id="UP000018144">
    <property type="component" value="Unassembled WGS sequence"/>
</dbReference>
<evidence type="ECO:0000259" key="11">
    <source>
        <dbReference type="PROSITE" id="PS51157"/>
    </source>
</evidence>
<feature type="zinc finger region" description="UBR-type" evidence="8">
    <location>
        <begin position="106"/>
        <end position="178"/>
    </location>
</feature>